<feature type="transmembrane region" description="Helical" evidence="2">
    <location>
        <begin position="64"/>
        <end position="81"/>
    </location>
</feature>
<feature type="transmembrane region" description="Helical" evidence="2">
    <location>
        <begin position="158"/>
        <end position="181"/>
    </location>
</feature>
<keyword evidence="4" id="KW-0808">Transferase</keyword>
<feature type="transmembrane region" description="Helical" evidence="2">
    <location>
        <begin position="396"/>
        <end position="418"/>
    </location>
</feature>
<dbReference type="InterPro" id="IPR050879">
    <property type="entry name" value="Acyltransferase_3"/>
</dbReference>
<dbReference type="PANTHER" id="PTHR23028">
    <property type="entry name" value="ACETYLTRANSFERASE"/>
    <property type="match status" value="1"/>
</dbReference>
<name>A0ABV8I4G2_9ACTN</name>
<keyword evidence="2" id="KW-0812">Transmembrane</keyword>
<proteinExistence type="predicted"/>
<feature type="transmembrane region" description="Helical" evidence="2">
    <location>
        <begin position="102"/>
        <end position="121"/>
    </location>
</feature>
<evidence type="ECO:0000313" key="5">
    <source>
        <dbReference type="Proteomes" id="UP001595850"/>
    </source>
</evidence>
<organism evidence="4 5">
    <name type="scientific">Planomonospora corallina</name>
    <dbReference type="NCBI Taxonomy" id="1806052"/>
    <lineage>
        <taxon>Bacteria</taxon>
        <taxon>Bacillati</taxon>
        <taxon>Actinomycetota</taxon>
        <taxon>Actinomycetes</taxon>
        <taxon>Streptosporangiales</taxon>
        <taxon>Streptosporangiaceae</taxon>
        <taxon>Planomonospora</taxon>
    </lineage>
</organism>
<dbReference type="Proteomes" id="UP001595850">
    <property type="component" value="Unassembled WGS sequence"/>
</dbReference>
<feature type="transmembrane region" description="Helical" evidence="2">
    <location>
        <begin position="257"/>
        <end position="276"/>
    </location>
</feature>
<evidence type="ECO:0000259" key="3">
    <source>
        <dbReference type="Pfam" id="PF01757"/>
    </source>
</evidence>
<dbReference type="Pfam" id="PF01757">
    <property type="entry name" value="Acyl_transf_3"/>
    <property type="match status" value="2"/>
</dbReference>
<sequence>MTETSSRSESAVGQGISAAGGHLDALDGVRAVASFLVLTFHVAAESGAVLQEGFTGALLARGDVAVPVFFALSGVLLYRPFAAAALTDRASPRVAAYLWRRAVRILPGYWLVVVVAMFLWSRDHLSDVWTWLTLLLLGQNYDLDPWWNGLAPRGLAQMWSLCVEVAFYILLPLLAVALAAFARRGGTRAGGADRENGRDGGSSGDGGDGGDGGDEVGRRAVRLLAGLGVLTAVSYGWTLLTHYVWQESLLNLWPPRSMGYFAAGMALAVVMAWAAARPQSPAARFGHGVAASPGAWWLVGALAYAVAASPVTGGRFLGTDNVWADLSELLLYTTVAFCLLAPAALAPPGDSPVRRLLGNRVMRFLGRVSYGVFLWQFVVLYGWYEFTGQQAFSGDFPGNLAAVALITLGLATVTYYLLEKPLQRLNRLVRR</sequence>
<keyword evidence="2" id="KW-1133">Transmembrane helix</keyword>
<keyword evidence="4" id="KW-0012">Acyltransferase</keyword>
<feature type="transmembrane region" description="Helical" evidence="2">
    <location>
        <begin position="288"/>
        <end position="309"/>
    </location>
</feature>
<evidence type="ECO:0000313" key="4">
    <source>
        <dbReference type="EMBL" id="MFC4058126.1"/>
    </source>
</evidence>
<feature type="compositionally biased region" description="Gly residues" evidence="1">
    <location>
        <begin position="199"/>
        <end position="210"/>
    </location>
</feature>
<feature type="transmembrane region" description="Helical" evidence="2">
    <location>
        <begin position="223"/>
        <end position="245"/>
    </location>
</feature>
<feature type="domain" description="Acyltransferase 3" evidence="3">
    <location>
        <begin position="24"/>
        <end position="179"/>
    </location>
</feature>
<gene>
    <name evidence="4" type="ORF">ACFOWE_07455</name>
</gene>
<dbReference type="EMBL" id="JBHSBM010000011">
    <property type="protein sequence ID" value="MFC4058126.1"/>
    <property type="molecule type" value="Genomic_DNA"/>
</dbReference>
<dbReference type="GO" id="GO:0016746">
    <property type="term" value="F:acyltransferase activity"/>
    <property type="evidence" value="ECO:0007669"/>
    <property type="project" value="UniProtKB-KW"/>
</dbReference>
<feature type="domain" description="Acyltransferase 3" evidence="3">
    <location>
        <begin position="219"/>
        <end position="415"/>
    </location>
</feature>
<keyword evidence="5" id="KW-1185">Reference proteome</keyword>
<comment type="caution">
    <text evidence="4">The sequence shown here is derived from an EMBL/GenBank/DDBJ whole genome shotgun (WGS) entry which is preliminary data.</text>
</comment>
<dbReference type="InterPro" id="IPR002656">
    <property type="entry name" value="Acyl_transf_3_dom"/>
</dbReference>
<evidence type="ECO:0000256" key="2">
    <source>
        <dbReference type="SAM" id="Phobius"/>
    </source>
</evidence>
<accession>A0ABV8I4G2</accession>
<keyword evidence="2" id="KW-0472">Membrane</keyword>
<evidence type="ECO:0000256" key="1">
    <source>
        <dbReference type="SAM" id="MobiDB-lite"/>
    </source>
</evidence>
<feature type="transmembrane region" description="Helical" evidence="2">
    <location>
        <begin position="329"/>
        <end position="347"/>
    </location>
</feature>
<feature type="region of interest" description="Disordered" evidence="1">
    <location>
        <begin position="187"/>
        <end position="212"/>
    </location>
</feature>
<dbReference type="EC" id="2.3.-.-" evidence="4"/>
<feature type="transmembrane region" description="Helical" evidence="2">
    <location>
        <begin position="368"/>
        <end position="384"/>
    </location>
</feature>
<dbReference type="PANTHER" id="PTHR23028:SF53">
    <property type="entry name" value="ACYL_TRANSF_3 DOMAIN-CONTAINING PROTEIN"/>
    <property type="match status" value="1"/>
</dbReference>
<dbReference type="RefSeq" id="WP_377286309.1">
    <property type="nucleotide sequence ID" value="NZ_JBHSBM010000011.1"/>
</dbReference>
<protein>
    <submittedName>
        <fullName evidence="4">Acyltransferase family protein</fullName>
        <ecNumber evidence="4">2.3.-.-</ecNumber>
    </submittedName>
</protein>
<reference evidence="5" key="1">
    <citation type="journal article" date="2019" name="Int. J. Syst. Evol. Microbiol.">
        <title>The Global Catalogue of Microorganisms (GCM) 10K type strain sequencing project: providing services to taxonomists for standard genome sequencing and annotation.</title>
        <authorList>
            <consortium name="The Broad Institute Genomics Platform"/>
            <consortium name="The Broad Institute Genome Sequencing Center for Infectious Disease"/>
            <person name="Wu L."/>
            <person name="Ma J."/>
        </authorList>
    </citation>
    <scope>NUCLEOTIDE SEQUENCE [LARGE SCALE GENOMIC DNA]</scope>
    <source>
        <strain evidence="5">TBRC 4489</strain>
    </source>
</reference>